<comment type="caution">
    <text evidence="1">The sequence shown here is derived from an EMBL/GenBank/DDBJ whole genome shotgun (WGS) entry which is preliminary data.</text>
</comment>
<evidence type="ECO:0000313" key="2">
    <source>
        <dbReference type="Proteomes" id="UP000245252"/>
    </source>
</evidence>
<gene>
    <name evidence="1" type="ORF">DEM27_12425</name>
</gene>
<keyword evidence="2" id="KW-1185">Reference proteome</keyword>
<dbReference type="EMBL" id="QFBC01000004">
    <property type="protein sequence ID" value="PWE56225.1"/>
    <property type="molecule type" value="Genomic_DNA"/>
</dbReference>
<sequence length="65" mass="7691">MRIRIIASRNAIRGGITYHAERQAKFLWWTYWTYVQGSLQETAEEAERVAREELKPVPPAREMDI</sequence>
<name>A0A2U2DSC6_9HYPH</name>
<organism evidence="1 2">
    <name type="scientific">Metarhizobium album</name>
    <dbReference type="NCBI Taxonomy" id="2182425"/>
    <lineage>
        <taxon>Bacteria</taxon>
        <taxon>Pseudomonadati</taxon>
        <taxon>Pseudomonadota</taxon>
        <taxon>Alphaproteobacteria</taxon>
        <taxon>Hyphomicrobiales</taxon>
        <taxon>Rhizobiaceae</taxon>
        <taxon>Metarhizobium</taxon>
    </lineage>
</organism>
<dbReference type="RefSeq" id="WP_109458545.1">
    <property type="nucleotide sequence ID" value="NZ_QFBC01000004.1"/>
</dbReference>
<proteinExistence type="predicted"/>
<protein>
    <submittedName>
        <fullName evidence="1">Uncharacterized protein</fullName>
    </submittedName>
</protein>
<reference evidence="1 2" key="1">
    <citation type="submission" date="2018-05" db="EMBL/GenBank/DDBJ databases">
        <title>The draft genome of strain NS-104.</title>
        <authorList>
            <person name="Hang P."/>
            <person name="Jiang J."/>
        </authorList>
    </citation>
    <scope>NUCLEOTIDE SEQUENCE [LARGE SCALE GENOMIC DNA]</scope>
    <source>
        <strain evidence="1 2">NS-104</strain>
    </source>
</reference>
<dbReference type="Proteomes" id="UP000245252">
    <property type="component" value="Unassembled WGS sequence"/>
</dbReference>
<evidence type="ECO:0000313" key="1">
    <source>
        <dbReference type="EMBL" id="PWE56225.1"/>
    </source>
</evidence>
<dbReference type="AlphaFoldDB" id="A0A2U2DSC6"/>
<accession>A0A2U2DSC6</accession>